<dbReference type="OrthoDB" id="2860915at2759"/>
<dbReference type="EMBL" id="JAACJK010000220">
    <property type="protein sequence ID" value="KAF5315622.1"/>
    <property type="molecule type" value="Genomic_DNA"/>
</dbReference>
<evidence type="ECO:0000313" key="2">
    <source>
        <dbReference type="EMBL" id="KAF5315622.1"/>
    </source>
</evidence>
<feature type="region of interest" description="Disordered" evidence="1">
    <location>
        <begin position="1"/>
        <end position="92"/>
    </location>
</feature>
<reference evidence="2 3" key="1">
    <citation type="journal article" date="2020" name="ISME J.">
        <title>Uncovering the hidden diversity of litter-decomposition mechanisms in mushroom-forming fungi.</title>
        <authorList>
            <person name="Floudas D."/>
            <person name="Bentzer J."/>
            <person name="Ahren D."/>
            <person name="Johansson T."/>
            <person name="Persson P."/>
            <person name="Tunlid A."/>
        </authorList>
    </citation>
    <scope>NUCLEOTIDE SEQUENCE [LARGE SCALE GENOMIC DNA]</scope>
    <source>
        <strain evidence="2 3">CBS 175.51</strain>
    </source>
</reference>
<comment type="caution">
    <text evidence="2">The sequence shown here is derived from an EMBL/GenBank/DDBJ whole genome shotgun (WGS) entry which is preliminary data.</text>
</comment>
<dbReference type="Proteomes" id="UP000541558">
    <property type="component" value="Unassembled WGS sequence"/>
</dbReference>
<proteinExistence type="predicted"/>
<name>A0A8H5B4J7_9AGAR</name>
<dbReference type="AlphaFoldDB" id="A0A8H5B4J7"/>
<accession>A0A8H5B4J7</accession>
<evidence type="ECO:0000256" key="1">
    <source>
        <dbReference type="SAM" id="MobiDB-lite"/>
    </source>
</evidence>
<gene>
    <name evidence="2" type="ORF">D9611_004770</name>
</gene>
<sequence>MHRYPVRRHAEGLPSRSEDDEESDARATSPAGRSTMADSSSVGGSDWSEEEETPGDSIHTALLGELLASSDNEDTDYMDETAPGKRRPAMTNDQKAREVLQFMSSLPRYSFRTFLLSIFQSGDPVIKKFANIFLSDNSHLQVMDTWWDRCGGMTRTKPTNPTTEWVINRAAEVVSKEASWLTDRASEGPF</sequence>
<keyword evidence="3" id="KW-1185">Reference proteome</keyword>
<organism evidence="2 3">
    <name type="scientific">Ephemerocybe angulata</name>
    <dbReference type="NCBI Taxonomy" id="980116"/>
    <lineage>
        <taxon>Eukaryota</taxon>
        <taxon>Fungi</taxon>
        <taxon>Dikarya</taxon>
        <taxon>Basidiomycota</taxon>
        <taxon>Agaricomycotina</taxon>
        <taxon>Agaricomycetes</taxon>
        <taxon>Agaricomycetidae</taxon>
        <taxon>Agaricales</taxon>
        <taxon>Agaricineae</taxon>
        <taxon>Psathyrellaceae</taxon>
        <taxon>Ephemerocybe</taxon>
    </lineage>
</organism>
<evidence type="ECO:0000313" key="3">
    <source>
        <dbReference type="Proteomes" id="UP000541558"/>
    </source>
</evidence>
<protein>
    <submittedName>
        <fullName evidence="2">Uncharacterized protein</fullName>
    </submittedName>
</protein>